<name>A0A2V0RIC8_9ZZZZ</name>
<protein>
    <submittedName>
        <fullName evidence="2">Uncharacterized protein</fullName>
    </submittedName>
</protein>
<dbReference type="EMBL" id="BDQB01000288">
    <property type="protein sequence ID" value="GBH22428.1"/>
    <property type="molecule type" value="Genomic_RNA"/>
</dbReference>
<proteinExistence type="predicted"/>
<sequence>MKYSRKTTRMAAFLPGAGGFASKIAGSAIRKTAAAYGQGADPRTAAEIGTTGAVFENLPPGMKPFLDVPGNQISNSGKPDPNNEPKEETSMKKGNGNGNRKTTTGTTPPPSGGGNNRNRRRRRGDDDYTPSTTGSSIKSYGAGYGITDSGSLVNEQYSKFGGAFYNPLYVQDVEEDRGPLNQNTVRTAIRVISCYPTNLLQTDLPTDDPFRTTFLNSNSELISSIERIYAEVKMQVNSNIGGGTAASKNSLTFNKYLEFIRLGMSGLALLCQINAIQSWDPDYLESNLVIREMKDQAANSINLYAARNRLMNKLVYLSLPPKVINYYLELFQFYKKTPVEGGGHQFHILESIAIDLSSTTDTDFATIISEVNSICAAIDATPGLDDLATISALLVEKADYQFINLRRVQGMYNKPCFNPRMNGVLDNCPTSTESKKKLGETIVTNGGLAFTEDAICAYPMDPENVSIYEAAHTLPLWDQVQYNSETGAFSHNKTAFPFFQYVYELTGSVQHNNTGYLAVSTKLGDVLKPYGLGFTIISDPQTHITNHITSVSTLLLNGEVNSLAVPKGDNNYLYNFSHRNVLNANVRLIYDLFGVQIF</sequence>
<evidence type="ECO:0000256" key="1">
    <source>
        <dbReference type="SAM" id="MobiDB-lite"/>
    </source>
</evidence>
<organism evidence="2">
    <name type="scientific">viral metagenome</name>
    <dbReference type="NCBI Taxonomy" id="1070528"/>
    <lineage>
        <taxon>unclassified sequences</taxon>
        <taxon>metagenomes</taxon>
        <taxon>organismal metagenomes</taxon>
    </lineage>
</organism>
<dbReference type="AlphaFoldDB" id="A0A2V0RIC8"/>
<reference evidence="2" key="1">
    <citation type="submission" date="2017-04" db="EMBL/GenBank/DDBJ databases">
        <title>Unveiling RNA virosphere associated with marine microorganisms.</title>
        <authorList>
            <person name="Urayama S."/>
            <person name="Takaki Y."/>
            <person name="Nishi S."/>
            <person name="Yoshida Y."/>
            <person name="Deguchi S."/>
            <person name="Takai K."/>
            <person name="Nunoura T."/>
        </authorList>
    </citation>
    <scope>NUCLEOTIDE SEQUENCE</scope>
</reference>
<accession>A0A2V0RIC8</accession>
<feature type="compositionally biased region" description="Polar residues" evidence="1">
    <location>
        <begin position="129"/>
        <end position="138"/>
    </location>
</feature>
<feature type="region of interest" description="Disordered" evidence="1">
    <location>
        <begin position="59"/>
        <end position="141"/>
    </location>
</feature>
<feature type="compositionally biased region" description="Low complexity" evidence="1">
    <location>
        <begin position="92"/>
        <end position="106"/>
    </location>
</feature>
<comment type="caution">
    <text evidence="2">The sequence shown here is derived from an EMBL/GenBank/DDBJ whole genome shotgun (WGS) entry which is preliminary data.</text>
</comment>
<evidence type="ECO:0000313" key="2">
    <source>
        <dbReference type="EMBL" id="GBH22428.1"/>
    </source>
</evidence>
<feature type="compositionally biased region" description="Basic and acidic residues" evidence="1">
    <location>
        <begin position="81"/>
        <end position="91"/>
    </location>
</feature>